<evidence type="ECO:0000313" key="10">
    <source>
        <dbReference type="Proteomes" id="UP001158067"/>
    </source>
</evidence>
<feature type="domain" description="Type II secretion system protein GspF" evidence="8">
    <location>
        <begin position="210"/>
        <end position="327"/>
    </location>
</feature>
<feature type="domain" description="Type II secretion system protein GspF" evidence="8">
    <location>
        <begin position="9"/>
        <end position="129"/>
    </location>
</feature>
<dbReference type="InterPro" id="IPR042094">
    <property type="entry name" value="T2SS_GspF_sf"/>
</dbReference>
<proteinExistence type="inferred from homology"/>
<accession>A0ABY1PQK6</accession>
<dbReference type="Gene3D" id="1.20.81.30">
    <property type="entry name" value="Type II secretion system (T2SS), domain F"/>
    <property type="match status" value="2"/>
</dbReference>
<evidence type="ECO:0000259" key="8">
    <source>
        <dbReference type="Pfam" id="PF00482"/>
    </source>
</evidence>
<comment type="caution">
    <text evidence="9">The sequence shown here is derived from an EMBL/GenBank/DDBJ whole genome shotgun (WGS) entry which is preliminary data.</text>
</comment>
<keyword evidence="6 7" id="KW-0472">Membrane</keyword>
<dbReference type="Proteomes" id="UP001158067">
    <property type="component" value="Unassembled WGS sequence"/>
</dbReference>
<gene>
    <name evidence="9" type="ORF">SAMN06265222_101535</name>
</gene>
<evidence type="ECO:0000256" key="1">
    <source>
        <dbReference type="ARBA" id="ARBA00004651"/>
    </source>
</evidence>
<evidence type="ECO:0000256" key="4">
    <source>
        <dbReference type="ARBA" id="ARBA00022692"/>
    </source>
</evidence>
<comment type="subcellular location">
    <subcellularLocation>
        <location evidence="1">Cell membrane</location>
        <topology evidence="1">Multi-pass membrane protein</topology>
    </subcellularLocation>
</comment>
<evidence type="ECO:0000256" key="6">
    <source>
        <dbReference type="ARBA" id="ARBA00023136"/>
    </source>
</evidence>
<name>A0ABY1PQK6_9BACT</name>
<dbReference type="Pfam" id="PF00482">
    <property type="entry name" value="T2SSF"/>
    <property type="match status" value="2"/>
</dbReference>
<evidence type="ECO:0000256" key="2">
    <source>
        <dbReference type="ARBA" id="ARBA00005745"/>
    </source>
</evidence>
<comment type="similarity">
    <text evidence="2">Belongs to the GSP F family.</text>
</comment>
<feature type="transmembrane region" description="Helical" evidence="7">
    <location>
        <begin position="115"/>
        <end position="133"/>
    </location>
</feature>
<dbReference type="PANTHER" id="PTHR30012">
    <property type="entry name" value="GENERAL SECRETION PATHWAY PROTEIN"/>
    <property type="match status" value="1"/>
</dbReference>
<reference evidence="9 10" key="1">
    <citation type="submission" date="2017-05" db="EMBL/GenBank/DDBJ databases">
        <authorList>
            <person name="Varghese N."/>
            <person name="Submissions S."/>
        </authorList>
    </citation>
    <scope>NUCLEOTIDE SEQUENCE [LARGE SCALE GENOMIC DNA]</scope>
    <source>
        <strain evidence="9 10">DSM 25457</strain>
    </source>
</reference>
<dbReference type="EMBL" id="FXUG01000001">
    <property type="protein sequence ID" value="SMP41084.1"/>
    <property type="molecule type" value="Genomic_DNA"/>
</dbReference>
<protein>
    <submittedName>
        <fullName evidence="9">Type II secretory pathway, component PulF</fullName>
    </submittedName>
</protein>
<dbReference type="InterPro" id="IPR003004">
    <property type="entry name" value="GspF/PilC"/>
</dbReference>
<keyword evidence="10" id="KW-1185">Reference proteome</keyword>
<keyword evidence="4 7" id="KW-0812">Transmembrane</keyword>
<feature type="transmembrane region" description="Helical" evidence="7">
    <location>
        <begin position="303"/>
        <end position="328"/>
    </location>
</feature>
<evidence type="ECO:0000313" key="9">
    <source>
        <dbReference type="EMBL" id="SMP41084.1"/>
    </source>
</evidence>
<keyword evidence="5 7" id="KW-1133">Transmembrane helix</keyword>
<feature type="transmembrane region" description="Helical" evidence="7">
    <location>
        <begin position="153"/>
        <end position="175"/>
    </location>
</feature>
<sequence>MNLKSSRDFCRRFGIGHQAGAELLRLLESEAKHGPPRQREAMKQLRAVAAQGTSLADGMNQQSKFFPPLMRSMVKVGEVTGRLERTMLKLAEHYEQQVILKNDFIRAITWPSIQLFIGIGVISLFIWIMGNVTPSAGGEMADMLGLGLRGSKGVLIFWAYIAGFFALLIAAIVAFQKNLGGIQNMIPVFYKIPVLGSAIQTITLSRFTWTLALALDAGLNPIAGIKLALDATDSDFYRAGADDAESSIRAGGTLTEALQATSLFPDEFLTQVGIAEVSGTDAESIEFVARDYDQRAKSALKTIAGIATGTIWMGVAGALIFIIFRIVMNIAGVYNDALQGI</sequence>
<keyword evidence="3" id="KW-1003">Cell membrane</keyword>
<evidence type="ECO:0000256" key="5">
    <source>
        <dbReference type="ARBA" id="ARBA00022989"/>
    </source>
</evidence>
<evidence type="ECO:0000256" key="3">
    <source>
        <dbReference type="ARBA" id="ARBA00022475"/>
    </source>
</evidence>
<organism evidence="9 10">
    <name type="scientific">Neorhodopirellula lusitana</name>
    <dbReference type="NCBI Taxonomy" id="445327"/>
    <lineage>
        <taxon>Bacteria</taxon>
        <taxon>Pseudomonadati</taxon>
        <taxon>Planctomycetota</taxon>
        <taxon>Planctomycetia</taxon>
        <taxon>Pirellulales</taxon>
        <taxon>Pirellulaceae</taxon>
        <taxon>Neorhodopirellula</taxon>
    </lineage>
</organism>
<evidence type="ECO:0000256" key="7">
    <source>
        <dbReference type="SAM" id="Phobius"/>
    </source>
</evidence>
<dbReference type="InterPro" id="IPR018076">
    <property type="entry name" value="T2SS_GspF_dom"/>
</dbReference>
<dbReference type="PANTHER" id="PTHR30012:SF0">
    <property type="entry name" value="TYPE II SECRETION SYSTEM PROTEIN F-RELATED"/>
    <property type="match status" value="1"/>
</dbReference>
<dbReference type="RefSeq" id="WP_283430763.1">
    <property type="nucleotide sequence ID" value="NZ_FXUG01000001.1"/>
</dbReference>